<evidence type="ECO:0000256" key="5">
    <source>
        <dbReference type="ARBA" id="ARBA00022741"/>
    </source>
</evidence>
<gene>
    <name evidence="9 11" type="primary">ftsE</name>
    <name evidence="11" type="ORF">L7E55_01190</name>
</gene>
<dbReference type="SUPFAM" id="SSF52540">
    <property type="entry name" value="P-loop containing nucleoside triphosphate hydrolases"/>
    <property type="match status" value="1"/>
</dbReference>
<organism evidence="11 12">
    <name type="scientific">Pelotomaculum isophthalicicum JI</name>
    <dbReference type="NCBI Taxonomy" id="947010"/>
    <lineage>
        <taxon>Bacteria</taxon>
        <taxon>Bacillati</taxon>
        <taxon>Bacillota</taxon>
        <taxon>Clostridia</taxon>
        <taxon>Eubacteriales</taxon>
        <taxon>Desulfotomaculaceae</taxon>
        <taxon>Pelotomaculum</taxon>
    </lineage>
</organism>
<dbReference type="InterPro" id="IPR005286">
    <property type="entry name" value="Cell_div_FtsE"/>
</dbReference>
<keyword evidence="8 9" id="KW-0131">Cell cycle</keyword>
<evidence type="ECO:0000256" key="8">
    <source>
        <dbReference type="ARBA" id="ARBA00023306"/>
    </source>
</evidence>
<dbReference type="PROSITE" id="PS50893">
    <property type="entry name" value="ABC_TRANSPORTER_2"/>
    <property type="match status" value="1"/>
</dbReference>
<sequence length="228" mass="25608">MINFYNVTKIYPGNVKALSDVTLQIRKGEFVFLVGPSGAGKSTLTKLIYREELPNRGQVIFNGKNVARMRQREIPYLRRSIGMVFQDFRLLPQKTVFENIAFAMEVIGASGREIKKVVPKVLNMVGLAKKADVFPDHLSGGEQQRVSVARAIVNNPLLIIADEPTGNLDPDTSRDLMKLFLDINRRGTTIIMSTHAWDIVDAMKKRVVELAGGLIVRDEKEGTYRYEA</sequence>
<keyword evidence="3 9" id="KW-1003">Cell membrane</keyword>
<dbReference type="InterPro" id="IPR003593">
    <property type="entry name" value="AAA+_ATPase"/>
</dbReference>
<dbReference type="RefSeq" id="WP_277442132.1">
    <property type="nucleotide sequence ID" value="NZ_JAKOAV010000001.1"/>
</dbReference>
<proteinExistence type="inferred from homology"/>
<evidence type="ECO:0000313" key="12">
    <source>
        <dbReference type="Proteomes" id="UP001154312"/>
    </source>
</evidence>
<keyword evidence="4 9" id="KW-0132">Cell division</keyword>
<evidence type="ECO:0000313" key="11">
    <source>
        <dbReference type="EMBL" id="MDF9406987.1"/>
    </source>
</evidence>
<evidence type="ECO:0000256" key="3">
    <source>
        <dbReference type="ARBA" id="ARBA00022475"/>
    </source>
</evidence>
<dbReference type="Gene3D" id="3.40.50.300">
    <property type="entry name" value="P-loop containing nucleotide triphosphate hydrolases"/>
    <property type="match status" value="1"/>
</dbReference>
<dbReference type="InterPro" id="IPR003439">
    <property type="entry name" value="ABC_transporter-like_ATP-bd"/>
</dbReference>
<dbReference type="PANTHER" id="PTHR24220">
    <property type="entry name" value="IMPORT ATP-BINDING PROTEIN"/>
    <property type="match status" value="1"/>
</dbReference>
<evidence type="ECO:0000256" key="1">
    <source>
        <dbReference type="ARBA" id="ARBA00005417"/>
    </source>
</evidence>
<reference evidence="11" key="1">
    <citation type="submission" date="2022-02" db="EMBL/GenBank/DDBJ databases">
        <authorList>
            <person name="Leng L."/>
        </authorList>
    </citation>
    <scope>NUCLEOTIDE SEQUENCE</scope>
    <source>
        <strain evidence="11">JI</strain>
    </source>
</reference>
<dbReference type="Proteomes" id="UP001154312">
    <property type="component" value="Unassembled WGS sequence"/>
</dbReference>
<dbReference type="InterPro" id="IPR015854">
    <property type="entry name" value="ABC_transpr_LolD-like"/>
</dbReference>
<dbReference type="GO" id="GO:0005886">
    <property type="term" value="C:plasma membrane"/>
    <property type="evidence" value="ECO:0007669"/>
    <property type="project" value="UniProtKB-SubCell"/>
</dbReference>
<dbReference type="InterPro" id="IPR027417">
    <property type="entry name" value="P-loop_NTPase"/>
</dbReference>
<dbReference type="GO" id="GO:0016887">
    <property type="term" value="F:ATP hydrolysis activity"/>
    <property type="evidence" value="ECO:0007669"/>
    <property type="project" value="InterPro"/>
</dbReference>
<dbReference type="SMART" id="SM00382">
    <property type="entry name" value="AAA"/>
    <property type="match status" value="1"/>
</dbReference>
<keyword evidence="7 9" id="KW-0472">Membrane</keyword>
<keyword evidence="6 9" id="KW-0067">ATP-binding</keyword>
<dbReference type="Pfam" id="PF00005">
    <property type="entry name" value="ABC_tran"/>
    <property type="match status" value="1"/>
</dbReference>
<evidence type="ECO:0000256" key="9">
    <source>
        <dbReference type="RuleBase" id="RU365094"/>
    </source>
</evidence>
<dbReference type="InterPro" id="IPR017871">
    <property type="entry name" value="ABC_transporter-like_CS"/>
</dbReference>
<keyword evidence="12" id="KW-1185">Reference proteome</keyword>
<dbReference type="NCBIfam" id="TIGR02673">
    <property type="entry name" value="FtsE"/>
    <property type="match status" value="1"/>
</dbReference>
<name>A0A9X4JV93_9FIRM</name>
<evidence type="ECO:0000256" key="6">
    <source>
        <dbReference type="ARBA" id="ARBA00022840"/>
    </source>
</evidence>
<dbReference type="EMBL" id="JAKOAV010000001">
    <property type="protein sequence ID" value="MDF9406987.1"/>
    <property type="molecule type" value="Genomic_DNA"/>
</dbReference>
<evidence type="ECO:0000259" key="10">
    <source>
        <dbReference type="PROSITE" id="PS50893"/>
    </source>
</evidence>
<dbReference type="GO" id="GO:0005524">
    <property type="term" value="F:ATP binding"/>
    <property type="evidence" value="ECO:0007669"/>
    <property type="project" value="UniProtKB-UniRule"/>
</dbReference>
<dbReference type="PANTHER" id="PTHR24220:SF470">
    <property type="entry name" value="CELL DIVISION ATP-BINDING PROTEIN FTSE"/>
    <property type="match status" value="1"/>
</dbReference>
<protein>
    <recommendedName>
        <fullName evidence="2 9">Cell division ATP-binding protein FtsE</fullName>
    </recommendedName>
</protein>
<dbReference type="PROSITE" id="PS00211">
    <property type="entry name" value="ABC_TRANSPORTER_1"/>
    <property type="match status" value="1"/>
</dbReference>
<accession>A0A9X4JV93</accession>
<comment type="subcellular location">
    <subcellularLocation>
        <location evidence="9">Cell membrane</location>
        <topology evidence="9">Peripheral membrane protein</topology>
        <orientation evidence="9">Cytoplasmic side</orientation>
    </subcellularLocation>
</comment>
<evidence type="ECO:0000256" key="7">
    <source>
        <dbReference type="ARBA" id="ARBA00023136"/>
    </source>
</evidence>
<dbReference type="FunFam" id="3.40.50.300:FF:000056">
    <property type="entry name" value="Cell division ATP-binding protein FtsE"/>
    <property type="match status" value="1"/>
</dbReference>
<dbReference type="AlphaFoldDB" id="A0A9X4JV93"/>
<comment type="similarity">
    <text evidence="1 9">Belongs to the ABC transporter superfamily.</text>
</comment>
<dbReference type="GO" id="GO:0022857">
    <property type="term" value="F:transmembrane transporter activity"/>
    <property type="evidence" value="ECO:0007669"/>
    <property type="project" value="TreeGrafter"/>
</dbReference>
<comment type="caution">
    <text evidence="11">The sequence shown here is derived from an EMBL/GenBank/DDBJ whole genome shotgun (WGS) entry which is preliminary data.</text>
</comment>
<feature type="domain" description="ABC transporter" evidence="10">
    <location>
        <begin position="2"/>
        <end position="228"/>
    </location>
</feature>
<comment type="function">
    <text evidence="9">Part of the ABC transporter FtsEX involved in cellular division.</text>
</comment>
<evidence type="ECO:0000256" key="4">
    <source>
        <dbReference type="ARBA" id="ARBA00022618"/>
    </source>
</evidence>
<keyword evidence="5 9" id="KW-0547">Nucleotide-binding</keyword>
<evidence type="ECO:0000256" key="2">
    <source>
        <dbReference type="ARBA" id="ARBA00020019"/>
    </source>
</evidence>
<dbReference type="GO" id="GO:0051301">
    <property type="term" value="P:cell division"/>
    <property type="evidence" value="ECO:0007669"/>
    <property type="project" value="UniProtKB-UniRule"/>
</dbReference>
<comment type="subunit">
    <text evidence="9">Homodimer. Forms a membrane-associated complex with FtsX.</text>
</comment>